<comment type="caution">
    <text evidence="3">The sequence shown here is derived from an EMBL/GenBank/DDBJ whole genome shotgun (WGS) entry which is preliminary data.</text>
</comment>
<dbReference type="InterPro" id="IPR036514">
    <property type="entry name" value="SGNH_hydro_sf"/>
</dbReference>
<dbReference type="Pfam" id="PF03629">
    <property type="entry name" value="SASA"/>
    <property type="match status" value="1"/>
</dbReference>
<gene>
    <name evidence="3" type="ORF">NDM98_10625</name>
</gene>
<dbReference type="SUPFAM" id="SSF52266">
    <property type="entry name" value="SGNH hydrolase"/>
    <property type="match status" value="1"/>
</dbReference>
<proteinExistence type="predicted"/>
<protein>
    <submittedName>
        <fullName evidence="3">Sialate O-acetylesterase</fullName>
    </submittedName>
</protein>
<evidence type="ECO:0000313" key="4">
    <source>
        <dbReference type="Proteomes" id="UP001203665"/>
    </source>
</evidence>
<reference evidence="3" key="1">
    <citation type="submission" date="2022-06" db="EMBL/GenBank/DDBJ databases">
        <title>Alkalicoccobacillus porphyridii sp. nov., isolated from a marine red alga, Porphyridium purpureum and reclassification of Shouchella plakortidis and Shouchella gibsonii as Alkalicoccobacillus plakortidis comb. nov. and Alkalicoccobacillus gibsonii comb. nov.</title>
        <authorList>
            <person name="Kim K.H."/>
            <person name="Lee J.K."/>
            <person name="Han D.M."/>
            <person name="Baek J.H."/>
            <person name="Jeon C.O."/>
        </authorList>
    </citation>
    <scope>NUCLEOTIDE SEQUENCE</scope>
    <source>
        <strain evidence="3">DSM 19153</strain>
    </source>
</reference>
<organism evidence="3 4">
    <name type="scientific">Alkalicoccobacillus plakortidis</name>
    <dbReference type="NCBI Taxonomy" id="444060"/>
    <lineage>
        <taxon>Bacteria</taxon>
        <taxon>Bacillati</taxon>
        <taxon>Bacillota</taxon>
        <taxon>Bacilli</taxon>
        <taxon>Bacillales</taxon>
        <taxon>Bacillaceae</taxon>
        <taxon>Alkalicoccobacillus</taxon>
    </lineage>
</organism>
<accession>A0ABT0XJ28</accession>
<dbReference type="Proteomes" id="UP001203665">
    <property type="component" value="Unassembled WGS sequence"/>
</dbReference>
<name>A0ABT0XJ28_9BACI</name>
<evidence type="ECO:0000313" key="3">
    <source>
        <dbReference type="EMBL" id="MCM2675904.1"/>
    </source>
</evidence>
<dbReference type="RefSeq" id="WP_251609083.1">
    <property type="nucleotide sequence ID" value="NZ_JAMQJY010000001.1"/>
</dbReference>
<evidence type="ECO:0000259" key="2">
    <source>
        <dbReference type="Pfam" id="PF03629"/>
    </source>
</evidence>
<dbReference type="Gene3D" id="3.40.50.1110">
    <property type="entry name" value="SGNH hydrolase"/>
    <property type="match status" value="1"/>
</dbReference>
<dbReference type="EMBL" id="JAMQJY010000001">
    <property type="protein sequence ID" value="MCM2675904.1"/>
    <property type="molecule type" value="Genomic_DNA"/>
</dbReference>
<dbReference type="InterPro" id="IPR005181">
    <property type="entry name" value="SASA"/>
</dbReference>
<evidence type="ECO:0000256" key="1">
    <source>
        <dbReference type="ARBA" id="ARBA00022801"/>
    </source>
</evidence>
<feature type="domain" description="Sialate O-acetylesterase" evidence="2">
    <location>
        <begin position="3"/>
        <end position="236"/>
    </location>
</feature>
<keyword evidence="4" id="KW-1185">Reference proteome</keyword>
<sequence>MKVDLVLFMGQSNIAGRGVAEEAPSVAEGHGYEFRAITDPTTLYPVTEPFGVNENKEDGITETIKTGSLVSAFINEYYSITHLPIVAVSASKGGSSIDEWQPGTPYLNDSIDRLHTAKEWLESNGYEVRRLFMVWCQGETDALVPKSSYVPKLTNMIEEMLEQGVERCYLIRIGNKEGTDLYKSMIEIQTDFCKSYPHATLVSTLYAGMTSDQLNLMKDDGIHYTQEGYNRVGEEAGRNVAFHINNRKEPCMYDPEYGELYFSYKS</sequence>
<keyword evidence="1" id="KW-0378">Hydrolase</keyword>